<dbReference type="InterPro" id="IPR041588">
    <property type="entry name" value="Integrase_H2C2"/>
</dbReference>
<evidence type="ECO:0000313" key="16">
    <source>
        <dbReference type="Proteomes" id="UP001141327"/>
    </source>
</evidence>
<dbReference type="InterPro" id="IPR043502">
    <property type="entry name" value="DNA/RNA_pol_sf"/>
</dbReference>
<dbReference type="Pfam" id="PF13650">
    <property type="entry name" value="Asp_protease_2"/>
    <property type="match status" value="1"/>
</dbReference>
<feature type="compositionally biased region" description="Pro residues" evidence="11">
    <location>
        <begin position="985"/>
        <end position="1006"/>
    </location>
</feature>
<evidence type="ECO:0000256" key="9">
    <source>
        <dbReference type="ARBA" id="ARBA00022918"/>
    </source>
</evidence>
<keyword evidence="1" id="KW-0808">Transferase</keyword>
<evidence type="ECO:0000259" key="14">
    <source>
        <dbReference type="PROSITE" id="PS50994"/>
    </source>
</evidence>
<feature type="region of interest" description="Disordered" evidence="11">
    <location>
        <begin position="1116"/>
        <end position="1240"/>
    </location>
</feature>
<dbReference type="PROSITE" id="PS50175">
    <property type="entry name" value="ASP_PROT_RETROV"/>
    <property type="match status" value="1"/>
</dbReference>
<dbReference type="PANTHER" id="PTHR37984">
    <property type="entry name" value="PROTEIN CBG26694"/>
    <property type="match status" value="1"/>
</dbReference>
<feature type="region of interest" description="Disordered" evidence="11">
    <location>
        <begin position="1019"/>
        <end position="1053"/>
    </location>
</feature>
<evidence type="ECO:0000256" key="2">
    <source>
        <dbReference type="ARBA" id="ARBA00022695"/>
    </source>
</evidence>
<dbReference type="SUPFAM" id="SSF56672">
    <property type="entry name" value="DNA/RNA polymerases"/>
    <property type="match status" value="1"/>
</dbReference>
<evidence type="ECO:0000256" key="1">
    <source>
        <dbReference type="ARBA" id="ARBA00022679"/>
    </source>
</evidence>
<evidence type="ECO:0000256" key="4">
    <source>
        <dbReference type="ARBA" id="ARBA00022759"/>
    </source>
</evidence>
<feature type="compositionally biased region" description="Pro residues" evidence="11">
    <location>
        <begin position="1157"/>
        <end position="1201"/>
    </location>
</feature>
<dbReference type="InterPro" id="IPR043128">
    <property type="entry name" value="Rev_trsase/Diguanyl_cyclase"/>
</dbReference>
<reference evidence="15" key="1">
    <citation type="journal article" date="2022" name="bioRxiv">
        <title>Genomics of Preaxostyla Flagellates Illuminates Evolutionary Transitions and the Path Towards Mitochondrial Loss.</title>
        <authorList>
            <person name="Novak L.V.F."/>
            <person name="Treitli S.C."/>
            <person name="Pyrih J."/>
            <person name="Halakuc P."/>
            <person name="Pipaliya S.V."/>
            <person name="Vacek V."/>
            <person name="Brzon O."/>
            <person name="Soukal P."/>
            <person name="Eme L."/>
            <person name="Dacks J.B."/>
            <person name="Karnkowska A."/>
            <person name="Elias M."/>
            <person name="Hampl V."/>
        </authorList>
    </citation>
    <scope>NUCLEOTIDE SEQUENCE</scope>
    <source>
        <strain evidence="15">RCP-MX</strain>
    </source>
</reference>
<keyword evidence="8" id="KW-0229">DNA integration</keyword>
<dbReference type="CDD" id="cd01647">
    <property type="entry name" value="RT_LTR"/>
    <property type="match status" value="1"/>
</dbReference>
<feature type="domain" description="Reverse transcriptase" evidence="13">
    <location>
        <begin position="573"/>
        <end position="750"/>
    </location>
</feature>
<dbReference type="PROSITE" id="PS00141">
    <property type="entry name" value="ASP_PROTEASE"/>
    <property type="match status" value="1"/>
</dbReference>
<dbReference type="InterPro" id="IPR001584">
    <property type="entry name" value="Integrase_cat-core"/>
</dbReference>
<gene>
    <name evidence="15" type="ORF">PAPYR_11399</name>
</gene>
<keyword evidence="2" id="KW-0548">Nucleotidyltransferase</keyword>
<evidence type="ECO:0000259" key="13">
    <source>
        <dbReference type="PROSITE" id="PS50878"/>
    </source>
</evidence>
<dbReference type="PROSITE" id="PS50878">
    <property type="entry name" value="RT_POL"/>
    <property type="match status" value="1"/>
</dbReference>
<dbReference type="Gene3D" id="3.10.10.10">
    <property type="entry name" value="HIV Type 1 Reverse Transcriptase, subunit A, domain 1"/>
    <property type="match status" value="1"/>
</dbReference>
<dbReference type="PROSITE" id="PS50994">
    <property type="entry name" value="INTEGRASE"/>
    <property type="match status" value="1"/>
</dbReference>
<dbReference type="SUPFAM" id="SSF53098">
    <property type="entry name" value="Ribonuclease H-like"/>
    <property type="match status" value="1"/>
</dbReference>
<evidence type="ECO:0000256" key="3">
    <source>
        <dbReference type="ARBA" id="ARBA00022722"/>
    </source>
</evidence>
<evidence type="ECO:0000256" key="7">
    <source>
        <dbReference type="ARBA" id="ARBA00022884"/>
    </source>
</evidence>
<dbReference type="Gene3D" id="3.30.420.10">
    <property type="entry name" value="Ribonuclease H-like superfamily/Ribonuclease H"/>
    <property type="match status" value="1"/>
</dbReference>
<dbReference type="InterPro" id="IPR021109">
    <property type="entry name" value="Peptidase_aspartic_dom_sf"/>
</dbReference>
<dbReference type="InterPro" id="IPR050951">
    <property type="entry name" value="Retrovirus_Pol_polyprotein"/>
</dbReference>
<feature type="compositionally biased region" description="Low complexity" evidence="11">
    <location>
        <begin position="1038"/>
        <end position="1048"/>
    </location>
</feature>
<keyword evidence="16" id="KW-1185">Reference proteome</keyword>
<dbReference type="InterPro" id="IPR001995">
    <property type="entry name" value="Peptidase_A2_cat"/>
</dbReference>
<feature type="compositionally biased region" description="Pro residues" evidence="11">
    <location>
        <begin position="1129"/>
        <end position="1147"/>
    </location>
</feature>
<dbReference type="Pfam" id="PF00665">
    <property type="entry name" value="rve"/>
    <property type="match status" value="1"/>
</dbReference>
<keyword evidence="6" id="KW-0460">Magnesium</keyword>
<keyword evidence="3" id="KW-0540">Nuclease</keyword>
<dbReference type="CDD" id="cd09274">
    <property type="entry name" value="RNase_HI_RT_Ty3"/>
    <property type="match status" value="1"/>
</dbReference>
<evidence type="ECO:0000256" key="5">
    <source>
        <dbReference type="ARBA" id="ARBA00022801"/>
    </source>
</evidence>
<evidence type="ECO:0000313" key="15">
    <source>
        <dbReference type="EMBL" id="KAJ4453997.1"/>
    </source>
</evidence>
<dbReference type="InterPro" id="IPR036397">
    <property type="entry name" value="RNaseH_sf"/>
</dbReference>
<evidence type="ECO:0000256" key="8">
    <source>
        <dbReference type="ARBA" id="ARBA00022908"/>
    </source>
</evidence>
<feature type="region of interest" description="Disordered" evidence="11">
    <location>
        <begin position="966"/>
        <end position="1006"/>
    </location>
</feature>
<dbReference type="PANTHER" id="PTHR37984:SF5">
    <property type="entry name" value="PROTEIN NYNRIN-LIKE"/>
    <property type="match status" value="1"/>
</dbReference>
<name>A0ABQ8U6N9_9EUKA</name>
<feature type="domain" description="Peptidase A2" evidence="12">
    <location>
        <begin position="355"/>
        <end position="435"/>
    </location>
</feature>
<feature type="compositionally biased region" description="Pro residues" evidence="11">
    <location>
        <begin position="1231"/>
        <end position="1240"/>
    </location>
</feature>
<sequence length="1932" mass="207421">MLIDILSNEIHPSDSPPPLLQGPAVGESPTLSLLPACSSYHRRLLPAGFSGLSIPPQSCHIQCPRLPHWPTVHEAPVSPISAPLSPSRRATFTWPPVSAAPEVTRAGPGSPMPSSFAGALGWAADEPTSPSRPGVLAVDGFPDYQQSLDNPARDTLVFVMIEVANPASSASWSRYGTIFLGISPMGPDGAPIVHCDARSSREGRPRPAPEPVRLLVFGPAGLAAPISVRVQQLLQRHPQHPIPLVRLLLVLLDSIASPRPRPAPVLPEFAQAAVGSSPRFSSRTDARAGVRAYEGFTGDRSRPAPSAPVNPYWLRSRQGSAHVRSLHTAGLGETTSWGTVARDFSTRVSVNSVLADALIDTGASTSVVFRATTEELGLPVRSLPTPVRVFLANGSTSLARHSTEFDLQITPTSPTTHVDALVFEGFGRVILGRDSLQGHFALLAAEPKIVPYLATPHPAYNQDHAARPPTCRAASVHLSPPPPVGPLPPPLTPEELAAIQLPKLSDPSAFDEQQRAQLLERHRLAFSPLNSVPARVAPFDLTLLPGSIPRSSQPRRANPATQAIINAEIDRLHRLGIVQPTDSLWSFPLVVVGKRGGGARVCVDFTRLNELTVKHTYPIPDIRTLTTTLRNSRFFSSLDLTSGFLQLPSSATTTPLLTLTSAAGNFSFTRLPFGISSGPEIFQRTMSRLLGDVGGTTCYQDDVNIHGETFEAFLQRLDTVLGRIELYNLHANALKCNIGGRQARYLGLIVDGDTVRPDPERLAAIAGLRPPTSKKELQQFLGTVNYWAAFLPAAQQHISLLWDTATAVPFAWGSKEQAAWDHLRHSLLHAVPLFHPDPDWVTVLRTDASQLGLGAWLLQLPPGSNPLDPPNSPPHTLGFAARKLSPAEQRHSTIELELEAIIMGLHRFRSILPGHITAITDHHNLSFRLSSPTPRLSRLLIQLAEYPVTIVYSPGKTNTVADMLSRLTNTPAPPPASPAVSGPHAPTPPVTPPPSPSPTRLPLPTPPVQVSVLTRAAAAAAKPATAKPATAKPPPSPAAGLAAAAQQRRGGGGWRWRAAAWQRRAWRRRALRWRAWRRRAWRWRARCCPEPATSAVVPPAVPVPAPAPAPAALPAPVKPPAPSVSSAPAAPPLPSAPPAPSTPPPTPAFARPAAPATTPPPICTTSPTPPTRPRPPLLPTPSATPPAWTPLLPTPPTPTVSPPAVTTAPSPAVLGHHAMPDTPDEQLLTGLPPPVFPPPDAPMDLPAEIRRLPHTTTASGVISLHNRPPDPLVATLVALAHSGWPEGHFGRDRTAFLLHQSVTWPNSLEDVSRFVAHCPACQLSRGQPAPAPDLLTVPPALPLATVVLDFIGPLTESQGGNKYLLVMVDRCTRYTVLAPIPTLDALTVCTAVVDRWIAFHGVPSLFLSDGGPPFNGGVYEEFVRLLGAQLHISLPLAPMGHGLVERANETAVNTLRAVLTAHHSTDNWDSVVPQLQLAVNSVPNRCTGFPPFTLLHSFPARLPMHHALHTPLPKPRSADHLEAATLAHQTLLECLNLVFYHDKREAAKRREAHLKRVKDKAPSYARLQSAWLGPYAVVGPGANASSRVLRDLVTGDEFLAAVARMRPFLPGSLTKDELRLLATPPGQFFVQEVLSHRGPPLEFLIQWEHTPFPTWARYEDCAGNGRVSAYMKEHGVRRPALAKRCYSVLCFWHACSEWQLAAATPRFGAGARGLCVDFLPPSLPRDFPASFVGSLINCLQSPEAWDCIQSYDRSKARTQAASRGLRPAQLAARDAVTGSLPRKSAQWGHRTGRRTPVHRLTIHRLLPGMLAALELPVRGPHAALARGARLMALGARKGLTERAARGWSKKAALEANPRCSDEAIQSPPPPGWTVCCYRCSSFAKEDGGMRATSGTADCPVGLGELSRYCCADFASVNPGCAASHAGTAPLLE</sequence>
<keyword evidence="9" id="KW-0695">RNA-directed DNA polymerase</keyword>
<keyword evidence="4" id="KW-0255">Endonuclease</keyword>
<dbReference type="InterPro" id="IPR041577">
    <property type="entry name" value="RT_RNaseH_2"/>
</dbReference>
<comment type="caution">
    <text evidence="15">The sequence shown here is derived from an EMBL/GenBank/DDBJ whole genome shotgun (WGS) entry which is preliminary data.</text>
</comment>
<evidence type="ECO:0000256" key="10">
    <source>
        <dbReference type="ARBA" id="ARBA00023268"/>
    </source>
</evidence>
<dbReference type="EMBL" id="JAPMOS010000195">
    <property type="protein sequence ID" value="KAJ4453997.1"/>
    <property type="molecule type" value="Genomic_DNA"/>
</dbReference>
<evidence type="ECO:0000259" key="12">
    <source>
        <dbReference type="PROSITE" id="PS50175"/>
    </source>
</evidence>
<dbReference type="InterPro" id="IPR000477">
    <property type="entry name" value="RT_dom"/>
</dbReference>
<evidence type="ECO:0000256" key="6">
    <source>
        <dbReference type="ARBA" id="ARBA00022842"/>
    </source>
</evidence>
<dbReference type="Pfam" id="PF17919">
    <property type="entry name" value="RT_RNaseH_2"/>
    <property type="match status" value="1"/>
</dbReference>
<keyword evidence="5" id="KW-0378">Hydrolase</keyword>
<accession>A0ABQ8U6N9</accession>
<dbReference type="InterPro" id="IPR012337">
    <property type="entry name" value="RNaseH-like_sf"/>
</dbReference>
<keyword evidence="7" id="KW-0694">RNA-binding</keyword>
<feature type="domain" description="Integrase catalytic" evidence="14">
    <location>
        <begin position="1338"/>
        <end position="1499"/>
    </location>
</feature>
<dbReference type="SUPFAM" id="SSF50630">
    <property type="entry name" value="Acid proteases"/>
    <property type="match status" value="1"/>
</dbReference>
<proteinExistence type="predicted"/>
<dbReference type="Proteomes" id="UP001141327">
    <property type="component" value="Unassembled WGS sequence"/>
</dbReference>
<keyword evidence="10" id="KW-0511">Multifunctional enzyme</keyword>
<evidence type="ECO:0000256" key="11">
    <source>
        <dbReference type="SAM" id="MobiDB-lite"/>
    </source>
</evidence>
<organism evidence="15 16">
    <name type="scientific">Paratrimastix pyriformis</name>
    <dbReference type="NCBI Taxonomy" id="342808"/>
    <lineage>
        <taxon>Eukaryota</taxon>
        <taxon>Metamonada</taxon>
        <taxon>Preaxostyla</taxon>
        <taxon>Paratrimastigidae</taxon>
        <taxon>Paratrimastix</taxon>
    </lineage>
</organism>
<feature type="compositionally biased region" description="Low complexity" evidence="11">
    <location>
        <begin position="1202"/>
        <end position="1214"/>
    </location>
</feature>
<dbReference type="CDD" id="cd00303">
    <property type="entry name" value="retropepsin_like"/>
    <property type="match status" value="1"/>
</dbReference>
<protein>
    <submittedName>
        <fullName evidence="15">Retrovirus-related Pol polyprotein from transposon opus</fullName>
    </submittedName>
</protein>
<feature type="compositionally biased region" description="Low complexity" evidence="11">
    <location>
        <begin position="1019"/>
        <end position="1030"/>
    </location>
</feature>
<dbReference type="Pfam" id="PF00078">
    <property type="entry name" value="RVT_1"/>
    <property type="match status" value="1"/>
</dbReference>
<dbReference type="Gene3D" id="3.30.70.270">
    <property type="match status" value="2"/>
</dbReference>
<dbReference type="InterPro" id="IPR001969">
    <property type="entry name" value="Aspartic_peptidase_AS"/>
</dbReference>
<dbReference type="Gene3D" id="1.10.340.70">
    <property type="match status" value="1"/>
</dbReference>
<dbReference type="Gene3D" id="2.40.70.10">
    <property type="entry name" value="Acid Proteases"/>
    <property type="match status" value="1"/>
</dbReference>
<dbReference type="Pfam" id="PF17921">
    <property type="entry name" value="Integrase_H2C2"/>
    <property type="match status" value="1"/>
</dbReference>